<comment type="caution">
    <text evidence="2">The sequence shown here is derived from an EMBL/GenBank/DDBJ whole genome shotgun (WGS) entry which is preliminary data.</text>
</comment>
<dbReference type="Proteomes" id="UP000323164">
    <property type="component" value="Unassembled WGS sequence"/>
</dbReference>
<dbReference type="RefSeq" id="WP_149351647.1">
    <property type="nucleotide sequence ID" value="NZ_VTRV01000009.1"/>
</dbReference>
<name>A0A5D8ZA52_9GAMM</name>
<protein>
    <submittedName>
        <fullName evidence="2">Antibiotic resistance protein VanZ</fullName>
    </submittedName>
</protein>
<keyword evidence="1" id="KW-0472">Membrane</keyword>
<feature type="transmembrane region" description="Helical" evidence="1">
    <location>
        <begin position="64"/>
        <end position="84"/>
    </location>
</feature>
<organism evidence="2 3">
    <name type="scientific">Cognatilysobacter lacus</name>
    <dbReference type="NCBI Taxonomy" id="1643323"/>
    <lineage>
        <taxon>Bacteria</taxon>
        <taxon>Pseudomonadati</taxon>
        <taxon>Pseudomonadota</taxon>
        <taxon>Gammaproteobacteria</taxon>
        <taxon>Lysobacterales</taxon>
        <taxon>Lysobacteraceae</taxon>
        <taxon>Cognatilysobacter</taxon>
    </lineage>
</organism>
<feature type="transmembrane region" description="Helical" evidence="1">
    <location>
        <begin position="96"/>
        <end position="117"/>
    </location>
</feature>
<keyword evidence="1" id="KW-1133">Transmembrane helix</keyword>
<keyword evidence="1" id="KW-0812">Transmembrane</keyword>
<dbReference type="PANTHER" id="PTHR28008">
    <property type="entry name" value="DOMAIN PROTEIN, PUTATIVE (AFU_ORTHOLOGUE AFUA_3G10980)-RELATED"/>
    <property type="match status" value="1"/>
</dbReference>
<dbReference type="PANTHER" id="PTHR28008:SF1">
    <property type="entry name" value="DOMAIN PROTEIN, PUTATIVE (AFU_ORTHOLOGUE AFUA_3G10980)-RELATED"/>
    <property type="match status" value="1"/>
</dbReference>
<dbReference type="EMBL" id="VTRV01000009">
    <property type="protein sequence ID" value="TZF91446.1"/>
    <property type="molecule type" value="Genomic_DNA"/>
</dbReference>
<dbReference type="OrthoDB" id="3790495at2"/>
<evidence type="ECO:0000256" key="1">
    <source>
        <dbReference type="SAM" id="Phobius"/>
    </source>
</evidence>
<feature type="transmembrane region" description="Helical" evidence="1">
    <location>
        <begin position="42"/>
        <end position="57"/>
    </location>
</feature>
<keyword evidence="3" id="KW-1185">Reference proteome</keyword>
<accession>A0A5D8ZA52</accession>
<reference evidence="2 3" key="1">
    <citation type="submission" date="2019-08" db="EMBL/GenBank/DDBJ databases">
        <title>Draft genome sequence of Lysobacter sp. UKS-15.</title>
        <authorList>
            <person name="Im W.-T."/>
        </authorList>
    </citation>
    <scope>NUCLEOTIDE SEQUENCE [LARGE SCALE GENOMIC DNA]</scope>
    <source>
        <strain evidence="2 3">UKS-15</strain>
    </source>
</reference>
<sequence>MRHPTLVFGAWIAMFLAITVGSLLPAHDLPAPAFDGFDKLEHLLGYSLLSGWSVLLFDRRSTRVRAMLGVIAFGIAIEVAQGVLTTTREPDVFDALANATGAMIGQLVAFTGLANVLRTRA</sequence>
<dbReference type="AlphaFoldDB" id="A0A5D8ZA52"/>
<proteinExistence type="predicted"/>
<gene>
    <name evidence="2" type="ORF">FW784_01825</name>
</gene>
<evidence type="ECO:0000313" key="2">
    <source>
        <dbReference type="EMBL" id="TZF91446.1"/>
    </source>
</evidence>
<evidence type="ECO:0000313" key="3">
    <source>
        <dbReference type="Proteomes" id="UP000323164"/>
    </source>
</evidence>